<organism evidence="1 2">
    <name type="scientific">Dyadobacter arcticus</name>
    <dbReference type="NCBI Taxonomy" id="1078754"/>
    <lineage>
        <taxon>Bacteria</taxon>
        <taxon>Pseudomonadati</taxon>
        <taxon>Bacteroidota</taxon>
        <taxon>Cytophagia</taxon>
        <taxon>Cytophagales</taxon>
        <taxon>Spirosomataceae</taxon>
        <taxon>Dyadobacter</taxon>
    </lineage>
</organism>
<comment type="caution">
    <text evidence="1">The sequence shown here is derived from an EMBL/GenBank/DDBJ whole genome shotgun (WGS) entry which is preliminary data.</text>
</comment>
<evidence type="ECO:0008006" key="3">
    <source>
        <dbReference type="Google" id="ProtNLM"/>
    </source>
</evidence>
<dbReference type="PROSITE" id="PS51257">
    <property type="entry name" value="PROKAR_LIPOPROTEIN"/>
    <property type="match status" value="1"/>
</dbReference>
<evidence type="ECO:0000313" key="1">
    <source>
        <dbReference type="EMBL" id="NIJ52934.1"/>
    </source>
</evidence>
<protein>
    <recommendedName>
        <fullName evidence="3">Arabinogalactan endo-beta-1,4-galactanase</fullName>
    </recommendedName>
</protein>
<evidence type="ECO:0000313" key="2">
    <source>
        <dbReference type="Proteomes" id="UP001179181"/>
    </source>
</evidence>
<gene>
    <name evidence="1" type="ORF">FHS68_002104</name>
</gene>
<dbReference type="EMBL" id="JAASQJ010000002">
    <property type="protein sequence ID" value="NIJ52934.1"/>
    <property type="molecule type" value="Genomic_DNA"/>
</dbReference>
<dbReference type="InterPro" id="IPR017853">
    <property type="entry name" value="GH"/>
</dbReference>
<name>A0ABX0ULH6_9BACT</name>
<accession>A0ABX0ULH6</accession>
<dbReference type="SUPFAM" id="SSF51445">
    <property type="entry name" value="(Trans)glycosidases"/>
    <property type="match status" value="1"/>
</dbReference>
<sequence>MRLFKMTLAFCLTFGTTGCSDKAGTDQLPDRNVGLVGLSLLLNQNAPAGLTGILAAVDDVSSKGINLFGMSPEWPELEASPSVYSLQNQIVNPLTLIDPDQKKFKSYILVLKVIDSNRKTIPSDLMARSFDDPLVINRFKTLIDNISTLPSINRISHILIGNEVDGFLNTNPLQLSAFSAFYQQSINHIHAKIPHVKVGTIITFNSLVDHPAIFDLLAPASDFICYTYYPTDNSNPNWKMRPPSDAITDIALMAKKAGGKSFAFTEIGYPSSVENNSSQELQQRFVENMFDALKPHKDNGKVEFVFYHGLYDYPPGFCVEYAKSQGIDPAYLCAFMNSLGLKDYITGQSKSGLNAFFSKLKSY</sequence>
<keyword evidence="2" id="KW-1185">Reference proteome</keyword>
<dbReference type="Proteomes" id="UP001179181">
    <property type="component" value="Unassembled WGS sequence"/>
</dbReference>
<reference evidence="1 2" key="1">
    <citation type="submission" date="2020-03" db="EMBL/GenBank/DDBJ databases">
        <title>Genomic Encyclopedia of Type Strains, Phase IV (KMG-IV): sequencing the most valuable type-strain genomes for metagenomic binning, comparative biology and taxonomic classification.</title>
        <authorList>
            <person name="Goeker M."/>
        </authorList>
    </citation>
    <scope>NUCLEOTIDE SEQUENCE [LARGE SCALE GENOMIC DNA]</scope>
    <source>
        <strain evidence="1 2">DSM 102865</strain>
    </source>
</reference>
<dbReference type="Gene3D" id="3.20.20.80">
    <property type="entry name" value="Glycosidases"/>
    <property type="match status" value="1"/>
</dbReference>
<proteinExistence type="predicted"/>
<dbReference type="RefSeq" id="WP_167269721.1">
    <property type="nucleotide sequence ID" value="NZ_JAASQJ010000002.1"/>
</dbReference>